<dbReference type="OMA" id="FIMATCF"/>
<dbReference type="InterPro" id="IPR036259">
    <property type="entry name" value="MFS_trans_sf"/>
</dbReference>
<dbReference type="Gene3D" id="1.20.1250.20">
    <property type="entry name" value="MFS general substrate transporter like domains"/>
    <property type="match status" value="2"/>
</dbReference>
<feature type="transmembrane region" description="Helical" evidence="6">
    <location>
        <begin position="322"/>
        <end position="345"/>
    </location>
</feature>
<dbReference type="InParanoid" id="M4BJB9"/>
<accession>M4BJB9</accession>
<keyword evidence="3 6" id="KW-0812">Transmembrane</keyword>
<dbReference type="GO" id="GO:0016020">
    <property type="term" value="C:membrane"/>
    <property type="evidence" value="ECO:0007669"/>
    <property type="project" value="UniProtKB-SubCell"/>
</dbReference>
<proteinExistence type="inferred from homology"/>
<evidence type="ECO:0000256" key="6">
    <source>
        <dbReference type="SAM" id="Phobius"/>
    </source>
</evidence>
<dbReference type="Pfam" id="PF12832">
    <property type="entry name" value="MFS_1_like"/>
    <property type="match status" value="1"/>
</dbReference>
<feature type="transmembrane region" description="Helical" evidence="6">
    <location>
        <begin position="357"/>
        <end position="376"/>
    </location>
</feature>
<evidence type="ECO:0000256" key="2">
    <source>
        <dbReference type="ARBA" id="ARBA00005241"/>
    </source>
</evidence>
<dbReference type="GO" id="GO:0022857">
    <property type="term" value="F:transmembrane transporter activity"/>
    <property type="evidence" value="ECO:0007669"/>
    <property type="project" value="InterPro"/>
</dbReference>
<dbReference type="VEuPathDB" id="FungiDB:HpaG806497"/>
<evidence type="ECO:0000256" key="4">
    <source>
        <dbReference type="ARBA" id="ARBA00022989"/>
    </source>
</evidence>
<dbReference type="EnsemblProtists" id="HpaT806497">
    <property type="protein sequence ID" value="HpaP806497"/>
    <property type="gene ID" value="HpaG806497"/>
</dbReference>
<dbReference type="Proteomes" id="UP000011713">
    <property type="component" value="Unassembled WGS sequence"/>
</dbReference>
<sequence length="545" mass="60198">MMGRSCNQTMSVLSRMNFQSGQPDGERGEPLLTTTLFFEGSPVTTNQPVERAPILVTQSPISRERLKCFIQVRPGFSFLDFSLFSMCQAKTNSKTPLVAHSQPTGTSAHTLWQPKLMYLTSNAWTSAQTNFLSIFYQQTAQFSKVQIGLLQTLPCVCTMLAPPFWGVVADRIQNQRLVHIFCIITGAFLMFAVRFFYWSFEWMIVVIIMSNFQVSPTGSLLDHTVLNLLDKVGGEYGKQRLFGALGYGVGAYVTGLIVTVAGISWSFNVSSLLGLTSLFVLRTIPPMQHSQLMAEAVLESGDVRPPPSFLENVRMICKMADVLVLFGVVFLMGLMYGVLSSFLTLNLYNISGENAEIVGIAIMCETASELPAFFYSHKIINRFGIVNVLLMSIIGYALRVSYYAVMTNAWGAIPFEFLHGVTYGLAWAACTQYVYSAAPPGCEGTIMGILNSVQNGLARGMGTLIGGYFYQHYGAHTMWLVTDLGVPLALIGLGVFAHLKNKNKVVFIETYLEEAELFSPHVGNPQALKSPHALQSFVDRNFDES</sequence>
<evidence type="ECO:0000313" key="8">
    <source>
        <dbReference type="EnsemblProtists" id="HpaP806497"/>
    </source>
</evidence>
<dbReference type="STRING" id="559515.M4BJB9"/>
<dbReference type="PANTHER" id="PTHR16172:SF41">
    <property type="entry name" value="MAJOR FACILITATOR SUPERFAMILY DOMAIN-CONTAINING PROTEIN 6-LIKE"/>
    <property type="match status" value="1"/>
</dbReference>
<feature type="transmembrane region" description="Helical" evidence="6">
    <location>
        <begin position="203"/>
        <end position="229"/>
    </location>
</feature>
<feature type="domain" description="Major facilitator superfamily (MFS) profile" evidence="7">
    <location>
        <begin position="321"/>
        <end position="545"/>
    </location>
</feature>
<dbReference type="InterPro" id="IPR051717">
    <property type="entry name" value="MFS_MFSD6"/>
</dbReference>
<feature type="transmembrane region" description="Helical" evidence="6">
    <location>
        <begin position="383"/>
        <end position="405"/>
    </location>
</feature>
<dbReference type="PANTHER" id="PTHR16172">
    <property type="entry name" value="MAJOR FACILITATOR SUPERFAMILY DOMAIN-CONTAINING PROTEIN 6-LIKE"/>
    <property type="match status" value="1"/>
</dbReference>
<feature type="transmembrane region" description="Helical" evidence="6">
    <location>
        <begin position="177"/>
        <end position="197"/>
    </location>
</feature>
<evidence type="ECO:0000256" key="3">
    <source>
        <dbReference type="ARBA" id="ARBA00022692"/>
    </source>
</evidence>
<dbReference type="eggNOG" id="KOG3762">
    <property type="taxonomic scope" value="Eukaryota"/>
</dbReference>
<comment type="similarity">
    <text evidence="2">Belongs to the major facilitator superfamily. MFSD6 family.</text>
</comment>
<evidence type="ECO:0000313" key="9">
    <source>
        <dbReference type="Proteomes" id="UP000011713"/>
    </source>
</evidence>
<dbReference type="InterPro" id="IPR024989">
    <property type="entry name" value="MFS_assoc_dom"/>
</dbReference>
<evidence type="ECO:0000256" key="1">
    <source>
        <dbReference type="ARBA" id="ARBA00004141"/>
    </source>
</evidence>
<feature type="transmembrane region" description="Helical" evidence="6">
    <location>
        <begin position="241"/>
        <end position="261"/>
    </location>
</feature>
<comment type="subcellular location">
    <subcellularLocation>
        <location evidence="1">Membrane</location>
        <topology evidence="1">Multi-pass membrane protein</topology>
    </subcellularLocation>
</comment>
<dbReference type="EMBL" id="JH598320">
    <property type="status" value="NOT_ANNOTATED_CDS"/>
    <property type="molecule type" value="Genomic_DNA"/>
</dbReference>
<keyword evidence="5 6" id="KW-0472">Membrane</keyword>
<keyword evidence="9" id="KW-1185">Reference proteome</keyword>
<keyword evidence="4 6" id="KW-1133">Transmembrane helix</keyword>
<evidence type="ECO:0000259" key="7">
    <source>
        <dbReference type="PROSITE" id="PS50850"/>
    </source>
</evidence>
<organism evidence="8 9">
    <name type="scientific">Hyaloperonospora arabidopsidis (strain Emoy2)</name>
    <name type="common">Downy mildew agent</name>
    <name type="synonym">Peronospora arabidopsidis</name>
    <dbReference type="NCBI Taxonomy" id="559515"/>
    <lineage>
        <taxon>Eukaryota</taxon>
        <taxon>Sar</taxon>
        <taxon>Stramenopiles</taxon>
        <taxon>Oomycota</taxon>
        <taxon>Peronosporomycetes</taxon>
        <taxon>Peronosporales</taxon>
        <taxon>Peronosporaceae</taxon>
        <taxon>Hyaloperonospora</taxon>
    </lineage>
</organism>
<name>M4BJB9_HYAAE</name>
<dbReference type="PROSITE" id="PS50850">
    <property type="entry name" value="MFS"/>
    <property type="match status" value="1"/>
</dbReference>
<feature type="transmembrane region" description="Helical" evidence="6">
    <location>
        <begin position="267"/>
        <end position="284"/>
    </location>
</feature>
<dbReference type="InterPro" id="IPR020846">
    <property type="entry name" value="MFS_dom"/>
</dbReference>
<reference evidence="9" key="1">
    <citation type="journal article" date="2010" name="Science">
        <title>Signatures of adaptation to obligate biotrophy in the Hyaloperonospora arabidopsidis genome.</title>
        <authorList>
            <person name="Baxter L."/>
            <person name="Tripathy S."/>
            <person name="Ishaque N."/>
            <person name="Boot N."/>
            <person name="Cabral A."/>
            <person name="Kemen E."/>
            <person name="Thines M."/>
            <person name="Ah-Fong A."/>
            <person name="Anderson R."/>
            <person name="Badejoko W."/>
            <person name="Bittner-Eddy P."/>
            <person name="Boore J.L."/>
            <person name="Chibucos M.C."/>
            <person name="Coates M."/>
            <person name="Dehal P."/>
            <person name="Delehaunty K."/>
            <person name="Dong S."/>
            <person name="Downton P."/>
            <person name="Dumas B."/>
            <person name="Fabro G."/>
            <person name="Fronick C."/>
            <person name="Fuerstenberg S.I."/>
            <person name="Fulton L."/>
            <person name="Gaulin E."/>
            <person name="Govers F."/>
            <person name="Hughes L."/>
            <person name="Humphray S."/>
            <person name="Jiang R.H."/>
            <person name="Judelson H."/>
            <person name="Kamoun S."/>
            <person name="Kyung K."/>
            <person name="Meijer H."/>
            <person name="Minx P."/>
            <person name="Morris P."/>
            <person name="Nelson J."/>
            <person name="Phuntumart V."/>
            <person name="Qutob D."/>
            <person name="Rehmany A."/>
            <person name="Rougon-Cardoso A."/>
            <person name="Ryden P."/>
            <person name="Torto-Alalibo T."/>
            <person name="Studholme D."/>
            <person name="Wang Y."/>
            <person name="Win J."/>
            <person name="Wood J."/>
            <person name="Clifton S.W."/>
            <person name="Rogers J."/>
            <person name="Van den Ackerveken G."/>
            <person name="Jones J.D."/>
            <person name="McDowell J.M."/>
            <person name="Beynon J."/>
            <person name="Tyler B.M."/>
        </authorList>
    </citation>
    <scope>NUCLEOTIDE SEQUENCE [LARGE SCALE GENOMIC DNA]</scope>
    <source>
        <strain evidence="9">Emoy2</strain>
    </source>
</reference>
<reference evidence="8" key="2">
    <citation type="submission" date="2015-06" db="UniProtKB">
        <authorList>
            <consortium name="EnsemblProtists"/>
        </authorList>
    </citation>
    <scope>IDENTIFICATION</scope>
    <source>
        <strain evidence="8">Emoy2</strain>
    </source>
</reference>
<dbReference type="CDD" id="cd17335">
    <property type="entry name" value="MFS_MFSD6"/>
    <property type="match status" value="1"/>
</dbReference>
<feature type="transmembrane region" description="Helical" evidence="6">
    <location>
        <begin position="478"/>
        <end position="499"/>
    </location>
</feature>
<dbReference type="HOGENOM" id="CLU_013133_0_0_1"/>
<protein>
    <recommendedName>
        <fullName evidence="7">Major facilitator superfamily (MFS) profile domain-containing protein</fullName>
    </recommendedName>
</protein>
<dbReference type="SUPFAM" id="SSF103473">
    <property type="entry name" value="MFS general substrate transporter"/>
    <property type="match status" value="1"/>
</dbReference>
<dbReference type="AlphaFoldDB" id="M4BJB9"/>
<evidence type="ECO:0000256" key="5">
    <source>
        <dbReference type="ARBA" id="ARBA00023136"/>
    </source>
</evidence>